<evidence type="ECO:0000313" key="3">
    <source>
        <dbReference type="Proteomes" id="UP000181901"/>
    </source>
</evidence>
<sequence length="116" mass="13534">MSEEVKEISFDELGLTKPLEKMTAKELRALCMEKLPMITGASGKEKDELVAEIKEVFGIVDEEQISPYKKQIHEIKRQIRALRVQKSETEGRAQRDRLRRQITKLKKRTRRLARAV</sequence>
<dbReference type="EMBL" id="LKAQ01000004">
    <property type="protein sequence ID" value="OIQ49109.1"/>
    <property type="molecule type" value="Genomic_DNA"/>
</dbReference>
<reference evidence="2 3" key="1">
    <citation type="submission" date="2015-09" db="EMBL/GenBank/DDBJ databases">
        <title>Genome of Desulfovibrio dechloracetivorans BerOc1, a mercury methylating strain isolated from highly hydrocarbons and metals contaminated coastal sediments.</title>
        <authorList>
            <person name="Goni Urriza M."/>
            <person name="Gassie C."/>
            <person name="Bouchez O."/>
            <person name="Klopp C."/>
            <person name="Ranchou-Peyruse A."/>
            <person name="Remy G."/>
        </authorList>
    </citation>
    <scope>NUCLEOTIDE SEQUENCE [LARGE SCALE GENOMIC DNA]</scope>
    <source>
        <strain evidence="2 3">BerOc1</strain>
    </source>
</reference>
<evidence type="ECO:0008006" key="4">
    <source>
        <dbReference type="Google" id="ProtNLM"/>
    </source>
</evidence>
<evidence type="ECO:0000256" key="1">
    <source>
        <dbReference type="SAM" id="Coils"/>
    </source>
</evidence>
<name>A0A1J5MR76_9BACT</name>
<feature type="coiled-coil region" evidence="1">
    <location>
        <begin position="72"/>
        <end position="115"/>
    </location>
</feature>
<dbReference type="OrthoDB" id="5471852at2"/>
<keyword evidence="1" id="KW-0175">Coiled coil</keyword>
<dbReference type="RefSeq" id="WP_071544657.1">
    <property type="nucleotide sequence ID" value="NZ_LKAQ01000004.1"/>
</dbReference>
<comment type="caution">
    <text evidence="2">The sequence shown here is derived from an EMBL/GenBank/DDBJ whole genome shotgun (WGS) entry which is preliminary data.</text>
</comment>
<protein>
    <recommendedName>
        <fullName evidence="4">Rho termination factor N-terminal domain-containing protein</fullName>
    </recommendedName>
</protein>
<organism evidence="2 3">
    <name type="scientific">Pseudodesulfovibrio hydrargyri</name>
    <dbReference type="NCBI Taxonomy" id="2125990"/>
    <lineage>
        <taxon>Bacteria</taxon>
        <taxon>Pseudomonadati</taxon>
        <taxon>Thermodesulfobacteriota</taxon>
        <taxon>Desulfovibrionia</taxon>
        <taxon>Desulfovibrionales</taxon>
        <taxon>Desulfovibrionaceae</taxon>
    </lineage>
</organism>
<dbReference type="AlphaFoldDB" id="A0A1J5MR76"/>
<proteinExistence type="predicted"/>
<keyword evidence="3" id="KW-1185">Reference proteome</keyword>
<accession>A0A1J5MR76</accession>
<dbReference type="Proteomes" id="UP000181901">
    <property type="component" value="Unassembled WGS sequence"/>
</dbReference>
<evidence type="ECO:0000313" key="2">
    <source>
        <dbReference type="EMBL" id="OIQ49109.1"/>
    </source>
</evidence>
<gene>
    <name evidence="2" type="ORF">BerOc1_01029</name>
</gene>